<evidence type="ECO:0000313" key="2">
    <source>
        <dbReference type="Proteomes" id="UP000078542"/>
    </source>
</evidence>
<dbReference type="STRING" id="456900.A0A195C7N6"/>
<accession>A0A195C7N6</accession>
<protein>
    <submittedName>
        <fullName evidence="1">Uncharacterized protein</fullName>
    </submittedName>
</protein>
<gene>
    <name evidence="1" type="ORF">ALC62_12702</name>
</gene>
<reference evidence="1 2" key="1">
    <citation type="submission" date="2016-03" db="EMBL/GenBank/DDBJ databases">
        <title>Cyphomyrmex costatus WGS genome.</title>
        <authorList>
            <person name="Nygaard S."/>
            <person name="Hu H."/>
            <person name="Boomsma J."/>
            <person name="Zhang G."/>
        </authorList>
    </citation>
    <scope>NUCLEOTIDE SEQUENCE [LARGE SCALE GENOMIC DNA]</scope>
    <source>
        <strain evidence="1">MS0001</strain>
        <tissue evidence="1">Whole body</tissue>
    </source>
</reference>
<dbReference type="Proteomes" id="UP000078542">
    <property type="component" value="Unassembled WGS sequence"/>
</dbReference>
<dbReference type="EMBL" id="KQ978164">
    <property type="protein sequence ID" value="KYM96655.1"/>
    <property type="molecule type" value="Genomic_DNA"/>
</dbReference>
<name>A0A195C7N6_9HYME</name>
<sequence length="164" mass="18342">MRISLDFWTHTIHASPDDTSKGQAYNDAIDHAAVTQVNVFRRRTSALRVENNAVVHGAKASRIPHACDVSCVGMSSCSRASPLCNAHNKQQIVLEINTYWYKISKSERINLKIGIKVIFSNIQKITINSCFFPPTAGKAFSTIDCRETSIPPVDFIHGMWRLHS</sequence>
<keyword evidence="2" id="KW-1185">Reference proteome</keyword>
<evidence type="ECO:0000313" key="1">
    <source>
        <dbReference type="EMBL" id="KYM96655.1"/>
    </source>
</evidence>
<proteinExistence type="predicted"/>
<dbReference type="AlphaFoldDB" id="A0A195C7N6"/>
<organism evidence="1 2">
    <name type="scientific">Cyphomyrmex costatus</name>
    <dbReference type="NCBI Taxonomy" id="456900"/>
    <lineage>
        <taxon>Eukaryota</taxon>
        <taxon>Metazoa</taxon>
        <taxon>Ecdysozoa</taxon>
        <taxon>Arthropoda</taxon>
        <taxon>Hexapoda</taxon>
        <taxon>Insecta</taxon>
        <taxon>Pterygota</taxon>
        <taxon>Neoptera</taxon>
        <taxon>Endopterygota</taxon>
        <taxon>Hymenoptera</taxon>
        <taxon>Apocrita</taxon>
        <taxon>Aculeata</taxon>
        <taxon>Formicoidea</taxon>
        <taxon>Formicidae</taxon>
        <taxon>Myrmicinae</taxon>
        <taxon>Cyphomyrmex</taxon>
    </lineage>
</organism>